<sequence>MHLDSRLVGIGLDSRYAAAIYVILIIQEALPKLREVSASGGDKESIDACLSHWNHWKWHGSSKIGEEVVEGGGLISSPSRLVWHEGRPEM</sequence>
<proteinExistence type="predicted"/>
<organism evidence="1 2">
    <name type="scientific">Jatropha curcas</name>
    <name type="common">Barbados nut</name>
    <dbReference type="NCBI Taxonomy" id="180498"/>
    <lineage>
        <taxon>Eukaryota</taxon>
        <taxon>Viridiplantae</taxon>
        <taxon>Streptophyta</taxon>
        <taxon>Embryophyta</taxon>
        <taxon>Tracheophyta</taxon>
        <taxon>Spermatophyta</taxon>
        <taxon>Magnoliopsida</taxon>
        <taxon>eudicotyledons</taxon>
        <taxon>Gunneridae</taxon>
        <taxon>Pentapetalae</taxon>
        <taxon>rosids</taxon>
        <taxon>fabids</taxon>
        <taxon>Malpighiales</taxon>
        <taxon>Euphorbiaceae</taxon>
        <taxon>Crotonoideae</taxon>
        <taxon>Jatropheae</taxon>
        <taxon>Jatropha</taxon>
    </lineage>
</organism>
<dbReference type="AlphaFoldDB" id="A0A067KJD1"/>
<accession>A0A067KJD1</accession>
<name>A0A067KJD1_JATCU</name>
<keyword evidence="2" id="KW-1185">Reference proteome</keyword>
<protein>
    <submittedName>
        <fullName evidence="1">Uncharacterized protein</fullName>
    </submittedName>
</protein>
<reference evidence="1 2" key="1">
    <citation type="journal article" date="2014" name="PLoS ONE">
        <title>Global Analysis of Gene Expression Profiles in Physic Nut (Jatropha curcas L.) Seedlings Exposed to Salt Stress.</title>
        <authorList>
            <person name="Zhang L."/>
            <person name="Zhang C."/>
            <person name="Wu P."/>
            <person name="Chen Y."/>
            <person name="Li M."/>
            <person name="Jiang H."/>
            <person name="Wu G."/>
        </authorList>
    </citation>
    <scope>NUCLEOTIDE SEQUENCE [LARGE SCALE GENOMIC DNA]</scope>
    <source>
        <strain evidence="2">cv. GZQX0401</strain>
        <tissue evidence="1">Young leaves</tissue>
    </source>
</reference>
<dbReference type="Proteomes" id="UP000027138">
    <property type="component" value="Unassembled WGS sequence"/>
</dbReference>
<gene>
    <name evidence="1" type="ORF">JCGZ_10293</name>
</gene>
<evidence type="ECO:0000313" key="2">
    <source>
        <dbReference type="Proteomes" id="UP000027138"/>
    </source>
</evidence>
<dbReference type="EMBL" id="KK914451">
    <property type="protein sequence ID" value="KDP36202.1"/>
    <property type="molecule type" value="Genomic_DNA"/>
</dbReference>
<evidence type="ECO:0000313" key="1">
    <source>
        <dbReference type="EMBL" id="KDP36202.1"/>
    </source>
</evidence>